<keyword evidence="5" id="KW-1185">Reference proteome</keyword>
<dbReference type="GO" id="GO:0006265">
    <property type="term" value="P:DNA topological change"/>
    <property type="evidence" value="ECO:0007669"/>
    <property type="project" value="InterPro"/>
</dbReference>
<gene>
    <name evidence="4" type="ORF">SAMN04487926_15531</name>
</gene>
<dbReference type="Gene3D" id="3.30.65.10">
    <property type="entry name" value="Bacterial Topoisomerase I, domain 1"/>
    <property type="match status" value="1"/>
</dbReference>
<dbReference type="GO" id="GO:0015666">
    <property type="term" value="F:restriction endodeoxyribonuclease activity"/>
    <property type="evidence" value="ECO:0007669"/>
    <property type="project" value="TreeGrafter"/>
</dbReference>
<sequence>MKGSRVDSTKRKQSVCHVLLDAPWWVAGLLALESYVIFNAAVPAAMASNHVLHGVLTMNRLVAWAPATMFVFLGLLAYLRARKRRAAPDSAPGAVSPLHKEPTLRVVRTSGPIRRISSDTAGQIDEASSASRAKPTEWTISAIRQLEWKRFEMLCVWYYEARGFTVKRVPFGADGGIDATLYRDGQEAPIAVVQCKAWRTPVKVEPVRALGGVMHSNKVKHGVFWSLAGFIGQPVRDYASQADILLVDGAGIVERIRALEAGKQAKLLALAFEGDYQTPTCVGCGVKMVQRQGKGGSFWGCRNYPKCKVTMARAAQFLDERRIQFNRMTDS</sequence>
<keyword evidence="1" id="KW-0472">Membrane</keyword>
<feature type="domain" description="Restriction endonuclease type IV Mrr" evidence="3">
    <location>
        <begin position="143"/>
        <end position="255"/>
    </location>
</feature>
<dbReference type="EMBL" id="FNDI01000055">
    <property type="protein sequence ID" value="SDJ49487.1"/>
    <property type="molecule type" value="Genomic_DNA"/>
</dbReference>
<comment type="caution">
    <text evidence="4">The sequence shown here is derived from an EMBL/GenBank/DDBJ whole genome shotgun (WGS) entry which is preliminary data.</text>
</comment>
<keyword evidence="1" id="KW-0812">Transmembrane</keyword>
<dbReference type="InterPro" id="IPR011335">
    <property type="entry name" value="Restrct_endonuc-II-like"/>
</dbReference>
<feature type="transmembrane region" description="Helical" evidence="1">
    <location>
        <begin position="61"/>
        <end position="79"/>
    </location>
</feature>
<dbReference type="InterPro" id="IPR052906">
    <property type="entry name" value="Type_IV_Methyl-Rstrct_Enzyme"/>
</dbReference>
<organism evidence="4 5">
    <name type="scientific">Paraburkholderia steynii</name>
    <dbReference type="NCBI Taxonomy" id="1245441"/>
    <lineage>
        <taxon>Bacteria</taxon>
        <taxon>Pseudomonadati</taxon>
        <taxon>Pseudomonadota</taxon>
        <taxon>Betaproteobacteria</taxon>
        <taxon>Burkholderiales</taxon>
        <taxon>Burkholderiaceae</taxon>
        <taxon>Paraburkholderia</taxon>
    </lineage>
</organism>
<dbReference type="Proteomes" id="UP000198900">
    <property type="component" value="Unassembled WGS sequence"/>
</dbReference>
<dbReference type="InterPro" id="IPR011856">
    <property type="entry name" value="tRNA_endonuc-like_dom_sf"/>
</dbReference>
<dbReference type="GO" id="GO:0009307">
    <property type="term" value="P:DNA restriction-modification system"/>
    <property type="evidence" value="ECO:0007669"/>
    <property type="project" value="InterPro"/>
</dbReference>
<dbReference type="AlphaFoldDB" id="A0A7Z7BL05"/>
<dbReference type="InterPro" id="IPR013498">
    <property type="entry name" value="Topo_IA_Znf"/>
</dbReference>
<dbReference type="Pfam" id="PF01396">
    <property type="entry name" value="Zn_ribbon_Top1"/>
    <property type="match status" value="1"/>
</dbReference>
<feature type="domain" description="DNA topoisomerase type IA zn finger" evidence="2">
    <location>
        <begin position="280"/>
        <end position="310"/>
    </location>
</feature>
<dbReference type="Pfam" id="PF04471">
    <property type="entry name" value="Mrr_cat"/>
    <property type="match status" value="1"/>
</dbReference>
<accession>A0A7Z7BL05</accession>
<evidence type="ECO:0000259" key="2">
    <source>
        <dbReference type="Pfam" id="PF01396"/>
    </source>
</evidence>
<evidence type="ECO:0000313" key="5">
    <source>
        <dbReference type="Proteomes" id="UP000198900"/>
    </source>
</evidence>
<keyword evidence="1" id="KW-1133">Transmembrane helix</keyword>
<dbReference type="InterPro" id="IPR007560">
    <property type="entry name" value="Restrct_endonuc_IV_Mrr"/>
</dbReference>
<dbReference type="SUPFAM" id="SSF57783">
    <property type="entry name" value="Zinc beta-ribbon"/>
    <property type="match status" value="1"/>
</dbReference>
<dbReference type="PANTHER" id="PTHR30015:SF7">
    <property type="entry name" value="TYPE IV METHYL-DIRECTED RESTRICTION ENZYME ECOKMRR"/>
    <property type="match status" value="1"/>
</dbReference>
<dbReference type="GO" id="GO:0005694">
    <property type="term" value="C:chromosome"/>
    <property type="evidence" value="ECO:0007669"/>
    <property type="project" value="InterPro"/>
</dbReference>
<feature type="transmembrane region" description="Helical" evidence="1">
    <location>
        <begin position="21"/>
        <end position="41"/>
    </location>
</feature>
<reference evidence="4" key="1">
    <citation type="submission" date="2016-10" db="EMBL/GenBank/DDBJ databases">
        <authorList>
            <person name="Varghese N."/>
            <person name="Submissions S."/>
        </authorList>
    </citation>
    <scope>NUCLEOTIDE SEQUENCE [LARGE SCALE GENOMIC DNA]</scope>
    <source>
        <strain evidence="4">YR281</strain>
    </source>
</reference>
<dbReference type="SUPFAM" id="SSF52980">
    <property type="entry name" value="Restriction endonuclease-like"/>
    <property type="match status" value="1"/>
</dbReference>
<protein>
    <submittedName>
        <fullName evidence="4">Restriction system protein</fullName>
    </submittedName>
</protein>
<evidence type="ECO:0000313" key="4">
    <source>
        <dbReference type="EMBL" id="SDJ49487.1"/>
    </source>
</evidence>
<name>A0A7Z7BL05_9BURK</name>
<dbReference type="GO" id="GO:0003677">
    <property type="term" value="F:DNA binding"/>
    <property type="evidence" value="ECO:0007669"/>
    <property type="project" value="InterPro"/>
</dbReference>
<evidence type="ECO:0000256" key="1">
    <source>
        <dbReference type="SAM" id="Phobius"/>
    </source>
</evidence>
<evidence type="ECO:0000259" key="3">
    <source>
        <dbReference type="Pfam" id="PF04471"/>
    </source>
</evidence>
<proteinExistence type="predicted"/>
<dbReference type="GO" id="GO:0003916">
    <property type="term" value="F:DNA topoisomerase activity"/>
    <property type="evidence" value="ECO:0007669"/>
    <property type="project" value="InterPro"/>
</dbReference>
<dbReference type="Gene3D" id="3.40.1350.10">
    <property type="match status" value="1"/>
</dbReference>
<dbReference type="PANTHER" id="PTHR30015">
    <property type="entry name" value="MRR RESTRICTION SYSTEM PROTEIN"/>
    <property type="match status" value="1"/>
</dbReference>